<protein>
    <submittedName>
        <fullName evidence="6">Cytochrome P450</fullName>
    </submittedName>
</protein>
<dbReference type="GO" id="GO:0016705">
    <property type="term" value="F:oxidoreductase activity, acting on paired donors, with incorporation or reduction of molecular oxygen"/>
    <property type="evidence" value="ECO:0007669"/>
    <property type="project" value="InterPro"/>
</dbReference>
<dbReference type="PANTHER" id="PTHR24301">
    <property type="entry name" value="THROMBOXANE-A SYNTHASE"/>
    <property type="match status" value="1"/>
</dbReference>
<keyword evidence="5" id="KW-0472">Membrane</keyword>
<keyword evidence="5" id="KW-1133">Transmembrane helix</keyword>
<organism evidence="6 7">
    <name type="scientific">Gigaspora margarita</name>
    <dbReference type="NCBI Taxonomy" id="4874"/>
    <lineage>
        <taxon>Eukaryota</taxon>
        <taxon>Fungi</taxon>
        <taxon>Fungi incertae sedis</taxon>
        <taxon>Mucoromycota</taxon>
        <taxon>Glomeromycotina</taxon>
        <taxon>Glomeromycetes</taxon>
        <taxon>Diversisporales</taxon>
        <taxon>Gigasporaceae</taxon>
        <taxon>Gigaspora</taxon>
    </lineage>
</organism>
<evidence type="ECO:0000256" key="2">
    <source>
        <dbReference type="ARBA" id="ARBA00023004"/>
    </source>
</evidence>
<feature type="transmembrane region" description="Helical" evidence="5">
    <location>
        <begin position="12"/>
        <end position="31"/>
    </location>
</feature>
<keyword evidence="2 3" id="KW-0408">Iron</keyword>
<dbReference type="PANTHER" id="PTHR24301:SF2">
    <property type="entry name" value="THROMBOXANE-A SYNTHASE"/>
    <property type="match status" value="1"/>
</dbReference>
<evidence type="ECO:0000256" key="4">
    <source>
        <dbReference type="RuleBase" id="RU000461"/>
    </source>
</evidence>
<dbReference type="AlphaFoldDB" id="A0A8H3XE79"/>
<evidence type="ECO:0000313" key="7">
    <source>
        <dbReference type="Proteomes" id="UP000439903"/>
    </source>
</evidence>
<dbReference type="PRINTS" id="PR00385">
    <property type="entry name" value="P450"/>
</dbReference>
<dbReference type="Pfam" id="PF00067">
    <property type="entry name" value="p450"/>
    <property type="match status" value="1"/>
</dbReference>
<comment type="caution">
    <text evidence="6">The sequence shown here is derived from an EMBL/GenBank/DDBJ whole genome shotgun (WGS) entry which is preliminary data.</text>
</comment>
<keyword evidence="1 3" id="KW-0479">Metal-binding</keyword>
<dbReference type="EMBL" id="WTPW01001213">
    <property type="protein sequence ID" value="KAF0449318.1"/>
    <property type="molecule type" value="Genomic_DNA"/>
</dbReference>
<gene>
    <name evidence="6" type="ORF">F8M41_002507</name>
</gene>
<dbReference type="Gene3D" id="1.10.630.10">
    <property type="entry name" value="Cytochrome P450"/>
    <property type="match status" value="1"/>
</dbReference>
<keyword evidence="7" id="KW-1185">Reference proteome</keyword>
<dbReference type="SUPFAM" id="SSF48264">
    <property type="entry name" value="Cytochrome P450"/>
    <property type="match status" value="1"/>
</dbReference>
<reference evidence="6 7" key="1">
    <citation type="journal article" date="2019" name="Environ. Microbiol.">
        <title>At the nexus of three kingdoms: the genome of the mycorrhizal fungus Gigaspora margarita provides insights into plant, endobacterial and fungal interactions.</title>
        <authorList>
            <person name="Venice F."/>
            <person name="Ghignone S."/>
            <person name="Salvioli di Fossalunga A."/>
            <person name="Amselem J."/>
            <person name="Novero M."/>
            <person name="Xianan X."/>
            <person name="Sedzielewska Toro K."/>
            <person name="Morin E."/>
            <person name="Lipzen A."/>
            <person name="Grigoriev I.V."/>
            <person name="Henrissat B."/>
            <person name="Martin F.M."/>
            <person name="Bonfante P."/>
        </authorList>
    </citation>
    <scope>NUCLEOTIDE SEQUENCE [LARGE SCALE GENOMIC DNA]</scope>
    <source>
        <strain evidence="6 7">BEG34</strain>
    </source>
</reference>
<dbReference type="OrthoDB" id="2376882at2759"/>
<dbReference type="PROSITE" id="PS00086">
    <property type="entry name" value="CYTOCHROME_P450"/>
    <property type="match status" value="1"/>
</dbReference>
<keyword evidence="3 4" id="KW-0349">Heme</keyword>
<comment type="similarity">
    <text evidence="4">Belongs to the cytochrome P450 family.</text>
</comment>
<dbReference type="InterPro" id="IPR002401">
    <property type="entry name" value="Cyt_P450_E_grp-I"/>
</dbReference>
<feature type="binding site" description="axial binding residue" evidence="3">
    <location>
        <position position="504"/>
    </location>
    <ligand>
        <name>heme</name>
        <dbReference type="ChEBI" id="CHEBI:30413"/>
    </ligand>
    <ligandPart>
        <name>Fe</name>
        <dbReference type="ChEBI" id="CHEBI:18248"/>
    </ligandPart>
</feature>
<evidence type="ECO:0000256" key="3">
    <source>
        <dbReference type="PIRSR" id="PIRSR602401-1"/>
    </source>
</evidence>
<dbReference type="InterPro" id="IPR036396">
    <property type="entry name" value="Cyt_P450_sf"/>
</dbReference>
<dbReference type="PRINTS" id="PR00463">
    <property type="entry name" value="EP450I"/>
</dbReference>
<sequence>MFFRIIESFNITDCLFIILLTLFFYLFRFYYNYFTRPSPLPGPLPLPFELENFFFDGDFKRLTADLHRKYGDICEFRFGGYRRIVISKTDYLENLLSSSKNLALFAKFEHTPAMDMLGNFGRGLFFNTNYENWKINKYFFLQSISTPGFNENAIRNTNELFEELDGYWNLLKKSHSFNDNCLELDFLQWINRFMTDSISIVITGERGCSMASYYNTFNSDKYKLESSLIDDPKSYNSDKFSRAIMTYIRGIMFFNIVHPFLRRYVTYFKNKADALLENGDYILRTLNKMIESRKLDFANNPQKVKSQHDLLSILITANNHAKSKMTNSLTDEDIRALLIDIFIAGSDTSSNTLCYIIYYICQNPHVKQKMFDEIDSVFPNNSSDTLRITTDHIANLKYCEALIKEASRMTPVVPVSKRVASAECEVVGYKFQAKTVFHLNYASIHMNEKYWSNPTVFDPDKFYLQDNLDEFNDDLSNSDKEDKKPIHDKDKYSLVIFGGGIRLCPGRKLAMISMLSFMVLMFKKYDVELVDMNAPLKTYTGFITNCLELKIKIKSRNISL</sequence>
<dbReference type="GO" id="GO:0004497">
    <property type="term" value="F:monooxygenase activity"/>
    <property type="evidence" value="ECO:0007669"/>
    <property type="project" value="UniProtKB-KW"/>
</dbReference>
<accession>A0A8H3XE79</accession>
<proteinExistence type="inferred from homology"/>
<dbReference type="GO" id="GO:0005506">
    <property type="term" value="F:iron ion binding"/>
    <property type="evidence" value="ECO:0007669"/>
    <property type="project" value="InterPro"/>
</dbReference>
<comment type="cofactor">
    <cofactor evidence="3">
        <name>heme</name>
        <dbReference type="ChEBI" id="CHEBI:30413"/>
    </cofactor>
</comment>
<dbReference type="Proteomes" id="UP000439903">
    <property type="component" value="Unassembled WGS sequence"/>
</dbReference>
<keyword evidence="4" id="KW-0503">Monooxygenase</keyword>
<evidence type="ECO:0000313" key="6">
    <source>
        <dbReference type="EMBL" id="KAF0449318.1"/>
    </source>
</evidence>
<keyword evidence="5" id="KW-0812">Transmembrane</keyword>
<keyword evidence="4" id="KW-0560">Oxidoreductase</keyword>
<dbReference type="InterPro" id="IPR017972">
    <property type="entry name" value="Cyt_P450_CS"/>
</dbReference>
<dbReference type="InterPro" id="IPR001128">
    <property type="entry name" value="Cyt_P450"/>
</dbReference>
<evidence type="ECO:0000256" key="1">
    <source>
        <dbReference type="ARBA" id="ARBA00022723"/>
    </source>
</evidence>
<dbReference type="GO" id="GO:0020037">
    <property type="term" value="F:heme binding"/>
    <property type="evidence" value="ECO:0007669"/>
    <property type="project" value="InterPro"/>
</dbReference>
<evidence type="ECO:0000256" key="5">
    <source>
        <dbReference type="SAM" id="Phobius"/>
    </source>
</evidence>
<name>A0A8H3XE79_GIGMA</name>